<evidence type="ECO:0000256" key="5">
    <source>
        <dbReference type="ARBA" id="ARBA00011935"/>
    </source>
</evidence>
<evidence type="ECO:0000256" key="7">
    <source>
        <dbReference type="ARBA" id="ARBA00022603"/>
    </source>
</evidence>
<dbReference type="PROSITE" id="PS00218">
    <property type="entry name" value="AMINO_ACID_PERMEASE_1"/>
    <property type="match status" value="1"/>
</dbReference>
<evidence type="ECO:0000256" key="3">
    <source>
        <dbReference type="ARBA" id="ARBA00005891"/>
    </source>
</evidence>
<feature type="transmembrane region" description="Helical" evidence="15">
    <location>
        <begin position="374"/>
        <end position="396"/>
    </location>
</feature>
<dbReference type="InterPro" id="IPR038375">
    <property type="entry name" value="NDUFAF7_sf"/>
</dbReference>
<dbReference type="Pfam" id="PF02636">
    <property type="entry name" value="Methyltransf_28"/>
    <property type="match status" value="1"/>
</dbReference>
<feature type="transmembrane region" description="Helical" evidence="15">
    <location>
        <begin position="602"/>
        <end position="623"/>
    </location>
</feature>
<evidence type="ECO:0000256" key="9">
    <source>
        <dbReference type="ARBA" id="ARBA00022692"/>
    </source>
</evidence>
<keyword evidence="8" id="KW-0808">Transferase</keyword>
<keyword evidence="11 15" id="KW-1133">Transmembrane helix</keyword>
<protein>
    <recommendedName>
        <fullName evidence="5">type II protein arginine methyltransferase</fullName>
        <ecNumber evidence="5">2.1.1.320</ecNumber>
    </recommendedName>
</protein>
<feature type="transmembrane region" description="Helical" evidence="15">
    <location>
        <begin position="516"/>
        <end position="533"/>
    </location>
</feature>
<feature type="non-terminal residue" evidence="17">
    <location>
        <position position="962"/>
    </location>
</feature>
<reference evidence="18" key="1">
    <citation type="submission" date="2016-04" db="EMBL/GenBank/DDBJ databases">
        <title>Comparative genomics of biotechnologically important yeasts.</title>
        <authorList>
            <consortium name="DOE Joint Genome Institute"/>
            <person name="Riley R."/>
            <person name="Haridas S."/>
            <person name="Wolfe K.H."/>
            <person name="Lopes M.R."/>
            <person name="Hittinger C.T."/>
            <person name="Goker M."/>
            <person name="Salamov A."/>
            <person name="Wisecaver J."/>
            <person name="Long T.M."/>
            <person name="Aerts A.L."/>
            <person name="Barry K."/>
            <person name="Choi C."/>
            <person name="Clum A."/>
            <person name="Coughlan A.Y."/>
            <person name="Deshpande S."/>
            <person name="Douglass A.P."/>
            <person name="Hanson S.J."/>
            <person name="Klenk H.-P."/>
            <person name="Labutti K."/>
            <person name="Lapidus A."/>
            <person name="Lindquist E."/>
            <person name="Lipzen A."/>
            <person name="Meier-Kolthoff J.P."/>
            <person name="Ohm R.A."/>
            <person name="Otillar R.P."/>
            <person name="Pangilinan J."/>
            <person name="Peng Y."/>
            <person name="Rokas A."/>
            <person name="Rosa C.A."/>
            <person name="Scheuner C."/>
            <person name="Sibirny A.A."/>
            <person name="Slot J.C."/>
            <person name="Stielow J.B."/>
            <person name="Sun H."/>
            <person name="Kurtzman C.P."/>
            <person name="Blackwell M."/>
            <person name="Grigoriev I.V."/>
            <person name="Jeffries T.W."/>
        </authorList>
    </citation>
    <scope>NUCLEOTIDE SEQUENCE [LARGE SCALE GENOMIC DNA]</scope>
    <source>
        <strain evidence="18">NRRL YB-2248</strain>
    </source>
</reference>
<dbReference type="InterPro" id="IPR003788">
    <property type="entry name" value="NDUFAF7"/>
</dbReference>
<feature type="transmembrane region" description="Helical" evidence="15">
    <location>
        <begin position="659"/>
        <end position="679"/>
    </location>
</feature>
<dbReference type="InterPro" id="IPR004840">
    <property type="entry name" value="Amino_acid_permease_CS"/>
</dbReference>
<keyword evidence="9 15" id="KW-0812">Transmembrane</keyword>
<dbReference type="PANTHER" id="PTHR43341">
    <property type="entry name" value="AMINO ACID PERMEASE"/>
    <property type="match status" value="1"/>
</dbReference>
<dbReference type="SUPFAM" id="SSF53335">
    <property type="entry name" value="S-adenosyl-L-methionine-dependent methyltransferases"/>
    <property type="match status" value="1"/>
</dbReference>
<feature type="domain" description="Amino acid permease/ SLC12A" evidence="16">
    <location>
        <begin position="373"/>
        <end position="837"/>
    </location>
</feature>
<accession>A0A1E4SUA2</accession>
<comment type="subcellular location">
    <subcellularLocation>
        <location evidence="1">Membrane</location>
        <topology evidence="1">Multi-pass membrane protein</topology>
    </subcellularLocation>
    <subcellularLocation>
        <location evidence="2">Mitochondrion</location>
    </subcellularLocation>
</comment>
<dbReference type="GO" id="GO:0015171">
    <property type="term" value="F:amino acid transmembrane transporter activity"/>
    <property type="evidence" value="ECO:0007669"/>
    <property type="project" value="TreeGrafter"/>
</dbReference>
<comment type="similarity">
    <text evidence="4">Belongs to the amino acid-polyamine-organocation (APC) superfamily. YAT (TC 2.A.3.10) family.</text>
</comment>
<dbReference type="Gene3D" id="1.20.1740.10">
    <property type="entry name" value="Amino acid/polyamine transporter I"/>
    <property type="match status" value="1"/>
</dbReference>
<feature type="transmembrane region" description="Helical" evidence="15">
    <location>
        <begin position="743"/>
        <end position="760"/>
    </location>
</feature>
<dbReference type="EMBL" id="KV453868">
    <property type="protein sequence ID" value="ODV83090.1"/>
    <property type="molecule type" value="Genomic_DNA"/>
</dbReference>
<sequence length="962" mass="109888">MLTSDFIENSLYNPTYGYFSKEAIIFQNSKPFDFKQLKGQDEFMSKWLEEYDRYDKETLPVLKHSKKNDFQLEKPSLQLWHTPTELFQPYYGQALAKYMLVNYKLNQYPYNDLNIYEIGGGNGTLMLNVLDYIKEQQPDVYERTKYHIIEISNKLSNKQNSRLSRHMDKVQLVNKSILDWNTTIEEPCFVIALEVFDNLSHDVVRYDIDTNQPYQGYVVIDENNDYKEFYSPNLDSKTTEFLNLREKGNYPISNLKEHPLNKLQIIKKFKNAFNPLQNNLSDPEYIPTRLLQLFQILKNHFPNHQIISSDFDKLDSTINGYCSPVVQTMHKDKMITINSYMSVSSTSSIVTSTSSSIPSTKHHETIRTLELRHVTLIAIGGSIGTGLFVTIGTGLAHAGPASLLIAFSFWTVIILMLTSAIAEIVVYLPTASPFVEMAGRAVDEACEFASGWNFFLVEALYIPFEITACNTMVHFWRSDYSPGISFAIQIVLYIVFNIWTVRWFGESEFYLSITKLLLAVGLLLFTFITMVGGNPQHDAFGFRNFKTPFGEYVTTGSLGKFEGWLAAWAKAGFVCVGPEYLSMVAGEAKNPRKTMGTAFKTVILRLSIFYIGGALSVGILVAYNNPTLIDSVTNGTSDASASPYVIAIQNMNIKALPDLINVLIILSAFSAGNSYYYCASRQLYSLSKRGFAPNFFSYCNNKGIPIFAVAFTTIFALLSLLQLGKSSSVVLNWIVNLCTGAQLINYGWMTITYIGFYKALKAQNIDRNSLPYKSWYQPYSIYIAGAFIWIQIFVIGYTVFLPGWWEVSSFLFYYLMIFVNILLYGFWKLFKGTKLRKSAEVDLTTGLAGIERHEREQQLLEEKNTSSISKKWGWFLYQDDSNYYLLIVKKPNMFSQNLTSRFQDYEILLNQKSKKLLVRSMKDSIRETFNLPDDADLSKKFKLKTVNYGNSLLLTIAKKQEV</sequence>
<organism evidence="17 18">
    <name type="scientific">[Candida] arabinofermentans NRRL YB-2248</name>
    <dbReference type="NCBI Taxonomy" id="983967"/>
    <lineage>
        <taxon>Eukaryota</taxon>
        <taxon>Fungi</taxon>
        <taxon>Dikarya</taxon>
        <taxon>Ascomycota</taxon>
        <taxon>Saccharomycotina</taxon>
        <taxon>Pichiomycetes</taxon>
        <taxon>Pichiales</taxon>
        <taxon>Pichiaceae</taxon>
        <taxon>Ogataea</taxon>
        <taxon>Ogataea/Candida clade</taxon>
    </lineage>
</organism>
<dbReference type="EC" id="2.1.1.320" evidence="5"/>
<feature type="transmembrane region" description="Helical" evidence="15">
    <location>
        <begin position="403"/>
        <end position="428"/>
    </location>
</feature>
<feature type="transmembrane region" description="Helical" evidence="15">
    <location>
        <begin position="484"/>
        <end position="504"/>
    </location>
</feature>
<evidence type="ECO:0000256" key="11">
    <source>
        <dbReference type="ARBA" id="ARBA00022989"/>
    </source>
</evidence>
<dbReference type="OrthoDB" id="10062876at2759"/>
<dbReference type="Pfam" id="PF00324">
    <property type="entry name" value="AA_permease"/>
    <property type="match status" value="1"/>
</dbReference>
<dbReference type="Gene3D" id="3.40.50.12710">
    <property type="match status" value="1"/>
</dbReference>
<dbReference type="GO" id="GO:0032259">
    <property type="term" value="P:methylation"/>
    <property type="evidence" value="ECO:0007669"/>
    <property type="project" value="UniProtKB-KW"/>
</dbReference>
<dbReference type="InterPro" id="IPR004841">
    <property type="entry name" value="AA-permease/SLC12A_dom"/>
</dbReference>
<evidence type="ECO:0000313" key="18">
    <source>
        <dbReference type="Proteomes" id="UP000094801"/>
    </source>
</evidence>
<keyword evidence="10" id="KW-0029">Amino-acid transport</keyword>
<comment type="similarity">
    <text evidence="3">Belongs to the NDUFAF7 family.</text>
</comment>
<keyword evidence="18" id="KW-1185">Reference proteome</keyword>
<dbReference type="PANTHER" id="PTHR43341:SF15">
    <property type="entry name" value="GENERAL AMINO ACID PERMEASE AGP2"/>
    <property type="match status" value="1"/>
</dbReference>
<evidence type="ECO:0000313" key="17">
    <source>
        <dbReference type="EMBL" id="ODV83090.1"/>
    </source>
</evidence>
<evidence type="ECO:0000256" key="1">
    <source>
        <dbReference type="ARBA" id="ARBA00004141"/>
    </source>
</evidence>
<dbReference type="GO" id="GO:0016020">
    <property type="term" value="C:membrane"/>
    <property type="evidence" value="ECO:0007669"/>
    <property type="project" value="UniProtKB-SubCell"/>
</dbReference>
<evidence type="ECO:0000256" key="10">
    <source>
        <dbReference type="ARBA" id="ARBA00022970"/>
    </source>
</evidence>
<dbReference type="InterPro" id="IPR050524">
    <property type="entry name" value="APC_YAT"/>
</dbReference>
<evidence type="ECO:0000256" key="15">
    <source>
        <dbReference type="SAM" id="Phobius"/>
    </source>
</evidence>
<dbReference type="GO" id="GO:0005739">
    <property type="term" value="C:mitochondrion"/>
    <property type="evidence" value="ECO:0007669"/>
    <property type="project" value="UniProtKB-SubCell"/>
</dbReference>
<evidence type="ECO:0000256" key="12">
    <source>
        <dbReference type="ARBA" id="ARBA00023128"/>
    </source>
</evidence>
<dbReference type="AlphaFoldDB" id="A0A1E4SUA2"/>
<feature type="transmembrane region" description="Helical" evidence="15">
    <location>
        <begin position="811"/>
        <end position="830"/>
    </location>
</feature>
<dbReference type="GO" id="GO:0035243">
    <property type="term" value="F:protein-arginine omega-N symmetric methyltransferase activity"/>
    <property type="evidence" value="ECO:0007669"/>
    <property type="project" value="UniProtKB-EC"/>
</dbReference>
<keyword evidence="7" id="KW-0489">Methyltransferase</keyword>
<feature type="transmembrane region" description="Helical" evidence="15">
    <location>
        <begin position="781"/>
        <end position="805"/>
    </location>
</feature>
<dbReference type="Proteomes" id="UP000094801">
    <property type="component" value="Unassembled WGS sequence"/>
</dbReference>
<evidence type="ECO:0000256" key="6">
    <source>
        <dbReference type="ARBA" id="ARBA00022448"/>
    </source>
</evidence>
<evidence type="ECO:0000256" key="2">
    <source>
        <dbReference type="ARBA" id="ARBA00004173"/>
    </source>
</evidence>
<dbReference type="STRING" id="983967.A0A1E4SUA2"/>
<evidence type="ECO:0000256" key="14">
    <source>
        <dbReference type="ARBA" id="ARBA00048612"/>
    </source>
</evidence>
<evidence type="ECO:0000256" key="4">
    <source>
        <dbReference type="ARBA" id="ARBA00006983"/>
    </source>
</evidence>
<proteinExistence type="inferred from homology"/>
<evidence type="ECO:0000256" key="13">
    <source>
        <dbReference type="ARBA" id="ARBA00023136"/>
    </source>
</evidence>
<dbReference type="InterPro" id="IPR029063">
    <property type="entry name" value="SAM-dependent_MTases_sf"/>
</dbReference>
<feature type="transmembrane region" description="Helical" evidence="15">
    <location>
        <begin position="704"/>
        <end position="723"/>
    </location>
</feature>
<keyword evidence="6" id="KW-0813">Transport</keyword>
<keyword evidence="12" id="KW-0496">Mitochondrion</keyword>
<evidence type="ECO:0000259" key="16">
    <source>
        <dbReference type="Pfam" id="PF00324"/>
    </source>
</evidence>
<evidence type="ECO:0000256" key="8">
    <source>
        <dbReference type="ARBA" id="ARBA00022679"/>
    </source>
</evidence>
<keyword evidence="13 15" id="KW-0472">Membrane</keyword>
<gene>
    <name evidence="17" type="ORF">CANARDRAFT_184163</name>
</gene>
<name>A0A1E4SUA2_9ASCO</name>
<comment type="catalytic activity">
    <reaction evidence="14">
        <text>L-arginyl-[protein] + 2 S-adenosyl-L-methionine = N(omega),N(omega)'-dimethyl-L-arginyl-[protein] + 2 S-adenosyl-L-homocysteine + 2 H(+)</text>
        <dbReference type="Rhea" id="RHEA:48108"/>
        <dbReference type="Rhea" id="RHEA-COMP:10532"/>
        <dbReference type="Rhea" id="RHEA-COMP:11992"/>
        <dbReference type="ChEBI" id="CHEBI:15378"/>
        <dbReference type="ChEBI" id="CHEBI:29965"/>
        <dbReference type="ChEBI" id="CHEBI:57856"/>
        <dbReference type="ChEBI" id="CHEBI:59789"/>
        <dbReference type="ChEBI" id="CHEBI:88221"/>
        <dbReference type="EC" id="2.1.1.320"/>
    </reaction>
</comment>